<keyword evidence="4" id="KW-0931">ER-Golgi transport</keyword>
<dbReference type="EMBL" id="HBHY01021898">
    <property type="protein sequence ID" value="CAE0153059.1"/>
    <property type="molecule type" value="Transcribed_RNA"/>
</dbReference>
<accession>A0A7S3FKC5</accession>
<evidence type="ECO:0000256" key="2">
    <source>
        <dbReference type="ARBA" id="ARBA00022707"/>
    </source>
</evidence>
<keyword evidence="5 6" id="KW-0342">GTP-binding</keyword>
<evidence type="ECO:0008006" key="8">
    <source>
        <dbReference type="Google" id="ProtNLM"/>
    </source>
</evidence>
<dbReference type="Pfam" id="PF00025">
    <property type="entry name" value="Arf"/>
    <property type="match status" value="1"/>
</dbReference>
<dbReference type="AlphaFoldDB" id="A0A7S3FKC5"/>
<dbReference type="GO" id="GO:0003924">
    <property type="term" value="F:GTPase activity"/>
    <property type="evidence" value="ECO:0007669"/>
    <property type="project" value="InterPro"/>
</dbReference>
<keyword evidence="2" id="KW-0449">Lipoprotein</keyword>
<sequence length="160" mass="17663">MGWEGKFESWPVEGGWEVESMRFFATSPQPKYIAWNIGTGEGDLAPHSHLAEILMDEDCFKGLYGVIFVVDCLDRARIDEARDALHRLLADERVPKEAPLLVLANKVDAGQAAMPPDVVKEKLQLASLGRAHVHVQSTNARAGVGLGEAIRWLYETNPAL</sequence>
<evidence type="ECO:0000256" key="6">
    <source>
        <dbReference type="PIRSR" id="PIRSR606689-1"/>
    </source>
</evidence>
<dbReference type="PROSITE" id="PS51417">
    <property type="entry name" value="ARF"/>
    <property type="match status" value="1"/>
</dbReference>
<gene>
    <name evidence="7" type="ORF">PSIN1315_LOCUS14014</name>
</gene>
<dbReference type="InterPro" id="IPR024156">
    <property type="entry name" value="Small_GTPase_ARF"/>
</dbReference>
<name>A0A7S3FKC5_9VIRI</name>
<keyword evidence="3 6" id="KW-0547">Nucleotide-binding</keyword>
<evidence type="ECO:0000313" key="7">
    <source>
        <dbReference type="EMBL" id="CAE0153059.1"/>
    </source>
</evidence>
<dbReference type="SMART" id="SM00177">
    <property type="entry name" value="ARF"/>
    <property type="match status" value="1"/>
</dbReference>
<proteinExistence type="inferred from homology"/>
<evidence type="ECO:0000256" key="3">
    <source>
        <dbReference type="ARBA" id="ARBA00022741"/>
    </source>
</evidence>
<reference evidence="7" key="1">
    <citation type="submission" date="2021-01" db="EMBL/GenBank/DDBJ databases">
        <authorList>
            <person name="Corre E."/>
            <person name="Pelletier E."/>
            <person name="Niang G."/>
            <person name="Scheremetjew M."/>
            <person name="Finn R."/>
            <person name="Kale V."/>
            <person name="Holt S."/>
            <person name="Cochrane G."/>
            <person name="Meng A."/>
            <person name="Brown T."/>
            <person name="Cohen L."/>
        </authorList>
    </citation>
    <scope>NUCLEOTIDE SEQUENCE</scope>
    <source>
        <strain evidence="7">RCC927</strain>
    </source>
</reference>
<dbReference type="InterPro" id="IPR006689">
    <property type="entry name" value="Small_GTPase_ARF/SAR"/>
</dbReference>
<feature type="binding site" evidence="6">
    <location>
        <begin position="105"/>
        <end position="108"/>
    </location>
    <ligand>
        <name>GTP</name>
        <dbReference type="ChEBI" id="CHEBI:37565"/>
    </ligand>
</feature>
<evidence type="ECO:0000256" key="5">
    <source>
        <dbReference type="ARBA" id="ARBA00023134"/>
    </source>
</evidence>
<organism evidence="7">
    <name type="scientific">Prasinoderma singulare</name>
    <dbReference type="NCBI Taxonomy" id="676789"/>
    <lineage>
        <taxon>Eukaryota</taxon>
        <taxon>Viridiplantae</taxon>
        <taxon>Prasinodermophyta</taxon>
        <taxon>Prasinodermophyceae</taxon>
        <taxon>Prasinodermales</taxon>
        <taxon>Prasinodermaceae</taxon>
        <taxon>Prasinoderma</taxon>
    </lineage>
</organism>
<dbReference type="PANTHER" id="PTHR11711">
    <property type="entry name" value="ADP RIBOSYLATION FACTOR-RELATED"/>
    <property type="match status" value="1"/>
</dbReference>
<dbReference type="InterPro" id="IPR027417">
    <property type="entry name" value="P-loop_NTPase"/>
</dbReference>
<dbReference type="SUPFAM" id="SSF52540">
    <property type="entry name" value="P-loop containing nucleoside triphosphate hydrolases"/>
    <property type="match status" value="1"/>
</dbReference>
<protein>
    <recommendedName>
        <fullName evidence="8">ADP-ribosylation factor</fullName>
    </recommendedName>
</protein>
<dbReference type="GO" id="GO:0016192">
    <property type="term" value="P:vesicle-mediated transport"/>
    <property type="evidence" value="ECO:0007669"/>
    <property type="project" value="UniProtKB-KW"/>
</dbReference>
<evidence type="ECO:0000256" key="1">
    <source>
        <dbReference type="ARBA" id="ARBA00010290"/>
    </source>
</evidence>
<dbReference type="GO" id="GO:0005525">
    <property type="term" value="F:GTP binding"/>
    <property type="evidence" value="ECO:0007669"/>
    <property type="project" value="UniProtKB-KW"/>
</dbReference>
<evidence type="ECO:0000256" key="4">
    <source>
        <dbReference type="ARBA" id="ARBA00022892"/>
    </source>
</evidence>
<keyword evidence="4" id="KW-0813">Transport</keyword>
<comment type="similarity">
    <text evidence="1">Belongs to the small GTPase superfamily. Arf family.</text>
</comment>
<keyword evidence="2" id="KW-0519">Myristate</keyword>
<dbReference type="Gene3D" id="3.40.50.300">
    <property type="entry name" value="P-loop containing nucleotide triphosphate hydrolases"/>
    <property type="match status" value="1"/>
</dbReference>